<feature type="domain" description="GtrA/DPMS transmembrane" evidence="8">
    <location>
        <begin position="21"/>
        <end position="146"/>
    </location>
</feature>
<accession>A0ABT6C6B9</accession>
<dbReference type="Pfam" id="PF04138">
    <property type="entry name" value="GtrA_DPMS_TM"/>
    <property type="match status" value="1"/>
</dbReference>
<dbReference type="Proteomes" id="UP001528912">
    <property type="component" value="Unassembled WGS sequence"/>
</dbReference>
<dbReference type="PANTHER" id="PTHR38459:SF1">
    <property type="entry name" value="PROPHAGE BACTOPRENOL-LINKED GLUCOSE TRANSLOCASE HOMOLOG"/>
    <property type="match status" value="1"/>
</dbReference>
<evidence type="ECO:0000259" key="8">
    <source>
        <dbReference type="Pfam" id="PF04138"/>
    </source>
</evidence>
<feature type="transmembrane region" description="Helical" evidence="7">
    <location>
        <begin position="123"/>
        <end position="140"/>
    </location>
</feature>
<evidence type="ECO:0000256" key="3">
    <source>
        <dbReference type="ARBA" id="ARBA00022692"/>
    </source>
</evidence>
<keyword evidence="3 7" id="KW-0812">Transmembrane</keyword>
<gene>
    <name evidence="9" type="ORF">P4R38_09355</name>
</gene>
<sequence>MNAAVETTPQSTSTSRQLVGFAVVGVLGFATDVGGFNLLRFAGGEGPLHDYPLTAKIVSGVAATVVAWLGNRYWTFRHSRRAAKHREFLLFAAVAVMGTLIALGCLWISHYLLDLRSPLADNISANGIGLVLATVFRFWAYRAHVFSEHGDHSSLSELAEHGHHHADSEETTKPADADG</sequence>
<evidence type="ECO:0000256" key="7">
    <source>
        <dbReference type="SAM" id="Phobius"/>
    </source>
</evidence>
<keyword evidence="4 7" id="KW-1133">Transmembrane helix</keyword>
<comment type="caution">
    <text evidence="9">The sequence shown here is derived from an EMBL/GenBank/DDBJ whole genome shotgun (WGS) entry which is preliminary data.</text>
</comment>
<dbReference type="InterPro" id="IPR051401">
    <property type="entry name" value="GtrA_CellWall_Glycosyl"/>
</dbReference>
<feature type="region of interest" description="Disordered" evidence="6">
    <location>
        <begin position="159"/>
        <end position="179"/>
    </location>
</feature>
<comment type="similarity">
    <text evidence="2">Belongs to the GtrA family.</text>
</comment>
<name>A0ABT6C6B9_9MICO</name>
<evidence type="ECO:0000256" key="6">
    <source>
        <dbReference type="SAM" id="MobiDB-lite"/>
    </source>
</evidence>
<evidence type="ECO:0000256" key="2">
    <source>
        <dbReference type="ARBA" id="ARBA00009399"/>
    </source>
</evidence>
<keyword evidence="10" id="KW-1185">Reference proteome</keyword>
<dbReference type="EMBL" id="JAROAV010000028">
    <property type="protein sequence ID" value="MDF8264449.1"/>
    <property type="molecule type" value="Genomic_DNA"/>
</dbReference>
<keyword evidence="5 7" id="KW-0472">Membrane</keyword>
<proteinExistence type="inferred from homology"/>
<feature type="transmembrane region" description="Helical" evidence="7">
    <location>
        <begin position="18"/>
        <end position="39"/>
    </location>
</feature>
<organism evidence="9 10">
    <name type="scientific">Luteipulveratus flavus</name>
    <dbReference type="NCBI Taxonomy" id="3031728"/>
    <lineage>
        <taxon>Bacteria</taxon>
        <taxon>Bacillati</taxon>
        <taxon>Actinomycetota</taxon>
        <taxon>Actinomycetes</taxon>
        <taxon>Micrococcales</taxon>
        <taxon>Dermacoccaceae</taxon>
        <taxon>Luteipulveratus</taxon>
    </lineage>
</organism>
<evidence type="ECO:0000256" key="1">
    <source>
        <dbReference type="ARBA" id="ARBA00004141"/>
    </source>
</evidence>
<protein>
    <submittedName>
        <fullName evidence="9">GtrA family protein</fullName>
    </submittedName>
</protein>
<feature type="transmembrane region" description="Helical" evidence="7">
    <location>
        <begin position="51"/>
        <end position="69"/>
    </location>
</feature>
<dbReference type="RefSeq" id="WP_275237687.1">
    <property type="nucleotide sequence ID" value="NZ_JARFJC010000017.1"/>
</dbReference>
<dbReference type="InterPro" id="IPR007267">
    <property type="entry name" value="GtrA_DPMS_TM"/>
</dbReference>
<evidence type="ECO:0000313" key="9">
    <source>
        <dbReference type="EMBL" id="MDF8264449.1"/>
    </source>
</evidence>
<dbReference type="PANTHER" id="PTHR38459">
    <property type="entry name" value="PROPHAGE BACTOPRENOL-LINKED GLUCOSE TRANSLOCASE HOMOLOG"/>
    <property type="match status" value="1"/>
</dbReference>
<evidence type="ECO:0000256" key="5">
    <source>
        <dbReference type="ARBA" id="ARBA00023136"/>
    </source>
</evidence>
<feature type="transmembrane region" description="Helical" evidence="7">
    <location>
        <begin position="89"/>
        <end position="111"/>
    </location>
</feature>
<evidence type="ECO:0000256" key="4">
    <source>
        <dbReference type="ARBA" id="ARBA00022989"/>
    </source>
</evidence>
<comment type="subcellular location">
    <subcellularLocation>
        <location evidence="1">Membrane</location>
        <topology evidence="1">Multi-pass membrane protein</topology>
    </subcellularLocation>
</comment>
<evidence type="ECO:0000313" key="10">
    <source>
        <dbReference type="Proteomes" id="UP001528912"/>
    </source>
</evidence>
<reference evidence="9 10" key="1">
    <citation type="submission" date="2023-03" db="EMBL/GenBank/DDBJ databases">
        <title>YIM 133296 draft genome.</title>
        <authorList>
            <person name="Xiong L."/>
        </authorList>
    </citation>
    <scope>NUCLEOTIDE SEQUENCE [LARGE SCALE GENOMIC DNA]</scope>
    <source>
        <strain evidence="9 10">YIM 133296</strain>
    </source>
</reference>